<feature type="disulfide bond" evidence="1">
    <location>
        <begin position="28"/>
        <end position="237"/>
    </location>
</feature>
<feature type="disulfide bond" evidence="1">
    <location>
        <begin position="176"/>
        <end position="185"/>
    </location>
</feature>
<dbReference type="OrthoDB" id="2020591at2759"/>
<dbReference type="Pfam" id="PF00314">
    <property type="entry name" value="Thaumatin"/>
    <property type="match status" value="1"/>
</dbReference>
<feature type="disulfide bond" evidence="1">
    <location>
        <begin position="186"/>
        <end position="196"/>
    </location>
</feature>
<dbReference type="CDD" id="cd09218">
    <property type="entry name" value="TLP-PA"/>
    <property type="match status" value="1"/>
</dbReference>
<evidence type="ECO:0000256" key="1">
    <source>
        <dbReference type="PIRSR" id="PIRSR002703-1"/>
    </source>
</evidence>
<name>A0A843X8K6_COLES</name>
<feature type="disulfide bond" evidence="1">
    <location>
        <begin position="73"/>
        <end position="83"/>
    </location>
</feature>
<reference evidence="2" key="1">
    <citation type="submission" date="2017-07" db="EMBL/GenBank/DDBJ databases">
        <title>Taro Niue Genome Assembly and Annotation.</title>
        <authorList>
            <person name="Atibalentja N."/>
            <person name="Keating K."/>
            <person name="Fields C.J."/>
        </authorList>
    </citation>
    <scope>NUCLEOTIDE SEQUENCE</scope>
    <source>
        <strain evidence="2">Niue_2</strain>
        <tissue evidence="2">Leaf</tissue>
    </source>
</reference>
<evidence type="ECO:0000313" key="2">
    <source>
        <dbReference type="EMBL" id="MQM15653.1"/>
    </source>
</evidence>
<gene>
    <name evidence="2" type="ORF">Taro_048602</name>
</gene>
<comment type="caution">
    <text evidence="2">The sequence shown here is derived from an EMBL/GenBank/DDBJ whole genome shotgun (WGS) entry which is preliminary data.</text>
</comment>
<dbReference type="PANTHER" id="PTHR31048">
    <property type="entry name" value="OS03G0233200 PROTEIN"/>
    <property type="match status" value="1"/>
</dbReference>
<evidence type="ECO:0008006" key="4">
    <source>
        <dbReference type="Google" id="ProtNLM"/>
    </source>
</evidence>
<dbReference type="EMBL" id="NMUH01006624">
    <property type="protein sequence ID" value="MQM15653.1"/>
    <property type="molecule type" value="Genomic_DNA"/>
</dbReference>
<feature type="disulfide bond" evidence="1">
    <location>
        <begin position="157"/>
        <end position="172"/>
    </location>
</feature>
<dbReference type="InterPro" id="IPR037176">
    <property type="entry name" value="Osmotin/thaumatin-like_sf"/>
</dbReference>
<evidence type="ECO:0000313" key="3">
    <source>
        <dbReference type="Proteomes" id="UP000652761"/>
    </source>
</evidence>
<dbReference type="Proteomes" id="UP000652761">
    <property type="component" value="Unassembled WGS sequence"/>
</dbReference>
<feature type="disulfide bond" evidence="1">
    <location>
        <begin position="144"/>
        <end position="226"/>
    </location>
</feature>
<dbReference type="FunFam" id="2.60.110.10:FF:000004">
    <property type="entry name" value="THAUMATIN-LIKE PROTEIN 1"/>
    <property type="match status" value="1"/>
</dbReference>
<dbReference type="SUPFAM" id="SSF49870">
    <property type="entry name" value="Osmotin, thaumatin-like protein"/>
    <property type="match status" value="1"/>
</dbReference>
<feature type="disulfide bond" evidence="1">
    <location>
        <begin position="149"/>
        <end position="209"/>
    </location>
</feature>
<sequence>MMTSRVTISMHPAKLQAASRVFNIKNNCPFTVWPATLGTPPLPQSGFELQAGAAISLEAPPHFSGRIWGRSFCSTDSSSRFSCLSGDCGSGQVACNGGAGGVPPATLVELTLDGDGGKDFYDVSNVDGFNIPVAVAPQGGSGRCGATSCPVDVNSRCPQQLQAVQGGQVVGCKSACLAFNTDRDCCRGQFGTPDTCPPTDYSKVFKDACPLAYSNAYDDRTSTFTCSGPASYLVTFCP</sequence>
<dbReference type="PROSITE" id="PS51367">
    <property type="entry name" value="THAUMATIN_2"/>
    <property type="match status" value="1"/>
</dbReference>
<keyword evidence="3" id="KW-1185">Reference proteome</keyword>
<dbReference type="Gene3D" id="2.60.110.10">
    <property type="entry name" value="Thaumatin"/>
    <property type="match status" value="1"/>
</dbReference>
<accession>A0A843X8K6</accession>
<dbReference type="SMART" id="SM00205">
    <property type="entry name" value="THN"/>
    <property type="match status" value="1"/>
</dbReference>
<feature type="disulfide bond" evidence="1">
    <location>
        <begin position="88"/>
        <end position="95"/>
    </location>
</feature>
<dbReference type="InterPro" id="IPR001938">
    <property type="entry name" value="Thaumatin"/>
</dbReference>
<keyword evidence="1" id="KW-1015">Disulfide bond</keyword>
<proteinExistence type="predicted"/>
<dbReference type="AlphaFoldDB" id="A0A843X8K6"/>
<organism evidence="2 3">
    <name type="scientific">Colocasia esculenta</name>
    <name type="common">Wild taro</name>
    <name type="synonym">Arum esculentum</name>
    <dbReference type="NCBI Taxonomy" id="4460"/>
    <lineage>
        <taxon>Eukaryota</taxon>
        <taxon>Viridiplantae</taxon>
        <taxon>Streptophyta</taxon>
        <taxon>Embryophyta</taxon>
        <taxon>Tracheophyta</taxon>
        <taxon>Spermatophyta</taxon>
        <taxon>Magnoliopsida</taxon>
        <taxon>Liliopsida</taxon>
        <taxon>Araceae</taxon>
        <taxon>Aroideae</taxon>
        <taxon>Colocasieae</taxon>
        <taxon>Colocasia</taxon>
    </lineage>
</organism>
<dbReference type="PRINTS" id="PR00347">
    <property type="entry name" value="THAUMATIN"/>
</dbReference>
<dbReference type="PIRSF" id="PIRSF002703">
    <property type="entry name" value="Thaumatin"/>
    <property type="match status" value="1"/>
</dbReference>
<protein>
    <recommendedName>
        <fullName evidence="4">Thaumatin-like protein</fullName>
    </recommendedName>
</protein>